<keyword evidence="3 4" id="KW-0456">Lyase</keyword>
<dbReference type="SFLD" id="SFLDS00001">
    <property type="entry name" value="Enolase"/>
    <property type="match status" value="1"/>
</dbReference>
<dbReference type="SMART" id="SM00922">
    <property type="entry name" value="MR_MLE"/>
    <property type="match status" value="1"/>
</dbReference>
<dbReference type="Proteomes" id="UP000198546">
    <property type="component" value="Chromosome i"/>
</dbReference>
<dbReference type="InterPro" id="IPR018110">
    <property type="entry name" value="Mandel_Rmase/mucon_lact_enz_CS"/>
</dbReference>
<dbReference type="InterPro" id="IPR029065">
    <property type="entry name" value="Enolase_C-like"/>
</dbReference>
<dbReference type="InterPro" id="IPR036849">
    <property type="entry name" value="Enolase-like_C_sf"/>
</dbReference>
<feature type="binding site" evidence="4">
    <location>
        <position position="190"/>
    </location>
    <ligand>
        <name>Mg(2+)</name>
        <dbReference type="ChEBI" id="CHEBI:18420"/>
    </ligand>
</feature>
<dbReference type="PROSITE" id="PS00909">
    <property type="entry name" value="MR_MLE_2"/>
    <property type="match status" value="1"/>
</dbReference>
<dbReference type="GO" id="GO:0000287">
    <property type="term" value="F:magnesium ion binding"/>
    <property type="evidence" value="ECO:0007669"/>
    <property type="project" value="UniProtKB-UniRule"/>
</dbReference>
<dbReference type="Pfam" id="PF13378">
    <property type="entry name" value="MR_MLE_C"/>
    <property type="match status" value="1"/>
</dbReference>
<dbReference type="NCBIfam" id="NF002782">
    <property type="entry name" value="PRK02901.1"/>
    <property type="match status" value="1"/>
</dbReference>
<feature type="binding site" evidence="4">
    <location>
        <position position="162"/>
    </location>
    <ligand>
        <name>Mg(2+)</name>
        <dbReference type="ChEBI" id="CHEBI:18420"/>
    </ligand>
</feature>
<comment type="pathway">
    <text evidence="4">Quinol/quinone metabolism; 1,4-dihydroxy-2-naphthoate biosynthesis; 1,4-dihydroxy-2-naphthoate from chorismate: step 4/7.</text>
</comment>
<evidence type="ECO:0000313" key="6">
    <source>
        <dbReference type="EMBL" id="SDD68291.1"/>
    </source>
</evidence>
<keyword evidence="2 4" id="KW-0460">Magnesium</keyword>
<feature type="binding site" evidence="4">
    <location>
        <position position="136"/>
    </location>
    <ligand>
        <name>Mg(2+)</name>
        <dbReference type="ChEBI" id="CHEBI:18420"/>
    </ligand>
</feature>
<evidence type="ECO:0000256" key="2">
    <source>
        <dbReference type="ARBA" id="ARBA00022842"/>
    </source>
</evidence>
<dbReference type="PANTHER" id="PTHR48073">
    <property type="entry name" value="O-SUCCINYLBENZOATE SYNTHASE-RELATED"/>
    <property type="match status" value="1"/>
</dbReference>
<sequence length="330" mass="35378">MSLPPLDDADVEVYDVAMRTRFRGIERRQGLLVRGPAGWGEWSPFLDYSGAELVPWWRACREAAGTGFPAPVRDRVPVNCTVPALDPEPASALVAGSGCRTAKVKVAEPGQTLAEDVARVGAVRDALGPDGAVRVDANGAWDVDGAERAIGLLRRYGLEYVEQPCARTEELAELRRRLARRGWDVPVAADESIRRSGDPERVVALEAADVVVLKVQPLGGVAACLELAERLGLPVVVSSALETSVGIAAGLALAAALPELPFACGLNTVPLLTDDVVDHPLRAVDGEIVLRDVRPSAERLAAVRADEATRERWLDRLRATRELDAAGSRR</sequence>
<dbReference type="STRING" id="675864.SAMN04489747_1509"/>
<dbReference type="UniPathway" id="UPA00079"/>
<comment type="cofactor">
    <cofactor evidence="4">
        <name>a divalent metal cation</name>
        <dbReference type="ChEBI" id="CHEBI:60240"/>
    </cofactor>
</comment>
<dbReference type="HAMAP" id="MF_00470">
    <property type="entry name" value="MenC_1"/>
    <property type="match status" value="1"/>
</dbReference>
<dbReference type="GO" id="GO:0009234">
    <property type="term" value="P:menaquinone biosynthetic process"/>
    <property type="evidence" value="ECO:0007669"/>
    <property type="project" value="UniProtKB-UniRule"/>
</dbReference>
<evidence type="ECO:0000256" key="4">
    <source>
        <dbReference type="HAMAP-Rule" id="MF_00470"/>
    </source>
</evidence>
<dbReference type="SFLD" id="SFLDF00009">
    <property type="entry name" value="o-succinylbenzoate_synthase"/>
    <property type="match status" value="1"/>
</dbReference>
<protein>
    <recommendedName>
        <fullName evidence="4">o-succinylbenzoate synthase</fullName>
        <shortName evidence="4">OSB synthase</shortName>
        <shortName evidence="4">OSBS</shortName>
        <ecNumber evidence="4">4.2.1.113</ecNumber>
    </recommendedName>
    <alternativeName>
        <fullName evidence="4">4-(2'-carboxyphenyl)-4-oxybutyric acid synthase</fullName>
    </alternativeName>
    <alternativeName>
        <fullName evidence="4">o-succinylbenzoic acid synthase</fullName>
    </alternativeName>
</protein>
<keyword evidence="1 4" id="KW-0479">Metal-binding</keyword>
<dbReference type="InterPro" id="IPR010196">
    <property type="entry name" value="OSB_synthase_MenC1"/>
</dbReference>
<proteinExistence type="inferred from homology"/>
<organism evidence="6 7">
    <name type="scientific">Auraticoccus monumenti</name>
    <dbReference type="NCBI Taxonomy" id="675864"/>
    <lineage>
        <taxon>Bacteria</taxon>
        <taxon>Bacillati</taxon>
        <taxon>Actinomycetota</taxon>
        <taxon>Actinomycetes</taxon>
        <taxon>Propionibacteriales</taxon>
        <taxon>Propionibacteriaceae</taxon>
        <taxon>Auraticoccus</taxon>
    </lineage>
</organism>
<comment type="similarity">
    <text evidence="4">Belongs to the mandelate racemase/muconate lactonizing enzyme family. MenC type 1 subfamily.</text>
</comment>
<dbReference type="SUPFAM" id="SSF51604">
    <property type="entry name" value="Enolase C-terminal domain-like"/>
    <property type="match status" value="1"/>
</dbReference>
<dbReference type="InterPro" id="IPR013342">
    <property type="entry name" value="Mandelate_racemase_C"/>
</dbReference>
<feature type="active site" description="Proton donor" evidence="4">
    <location>
        <position position="105"/>
    </location>
</feature>
<dbReference type="GO" id="GO:0009063">
    <property type="term" value="P:amino acid catabolic process"/>
    <property type="evidence" value="ECO:0007669"/>
    <property type="project" value="InterPro"/>
</dbReference>
<dbReference type="PANTHER" id="PTHR48073:SF2">
    <property type="entry name" value="O-SUCCINYLBENZOATE SYNTHASE"/>
    <property type="match status" value="1"/>
</dbReference>
<comment type="catalytic activity">
    <reaction evidence="4">
        <text>(1R,6R)-6-hydroxy-2-succinyl-cyclohexa-2,4-diene-1-carboxylate = 2-succinylbenzoate + H2O</text>
        <dbReference type="Rhea" id="RHEA:10196"/>
        <dbReference type="ChEBI" id="CHEBI:15377"/>
        <dbReference type="ChEBI" id="CHEBI:18325"/>
        <dbReference type="ChEBI" id="CHEBI:58689"/>
        <dbReference type="EC" id="4.2.1.113"/>
    </reaction>
</comment>
<evidence type="ECO:0000313" key="7">
    <source>
        <dbReference type="Proteomes" id="UP000198546"/>
    </source>
</evidence>
<dbReference type="SFLD" id="SFLDG00180">
    <property type="entry name" value="muconate_cycloisomerase"/>
    <property type="match status" value="1"/>
</dbReference>
<dbReference type="Gene3D" id="3.20.20.120">
    <property type="entry name" value="Enolase-like C-terminal domain"/>
    <property type="match status" value="1"/>
</dbReference>
<keyword evidence="4" id="KW-0474">Menaquinone biosynthesis</keyword>
<dbReference type="GO" id="GO:0043748">
    <property type="term" value="F:O-succinylbenzoate synthase activity"/>
    <property type="evidence" value="ECO:0007669"/>
    <property type="project" value="UniProtKB-EC"/>
</dbReference>
<dbReference type="EC" id="4.2.1.113" evidence="4"/>
<keyword evidence="7" id="KW-1185">Reference proteome</keyword>
<evidence type="ECO:0000256" key="3">
    <source>
        <dbReference type="ARBA" id="ARBA00023239"/>
    </source>
</evidence>
<evidence type="ECO:0000256" key="1">
    <source>
        <dbReference type="ARBA" id="ARBA00022723"/>
    </source>
</evidence>
<gene>
    <name evidence="4" type="primary">menC</name>
    <name evidence="6" type="ORF">SAMN04489747_1509</name>
</gene>
<dbReference type="UniPathway" id="UPA01057">
    <property type="reaction ID" value="UER00165"/>
</dbReference>
<comment type="pathway">
    <text evidence="4">Quinol/quinone metabolism; menaquinone biosynthesis.</text>
</comment>
<feature type="active site" description="Proton acceptor" evidence="4">
    <location>
        <position position="214"/>
    </location>
</feature>
<comment type="function">
    <text evidence="4">Converts 2-succinyl-6-hydroxy-2,4-cyclohexadiene-1-carboxylate (SHCHC) to 2-succinylbenzoate (OSB).</text>
</comment>
<dbReference type="Pfam" id="PF18374">
    <property type="entry name" value="Enolase_like_N"/>
    <property type="match status" value="1"/>
</dbReference>
<dbReference type="AlphaFoldDB" id="A0A1G6WR43"/>
<dbReference type="CDD" id="cd03320">
    <property type="entry name" value="OSBS"/>
    <property type="match status" value="1"/>
</dbReference>
<evidence type="ECO:0000259" key="5">
    <source>
        <dbReference type="SMART" id="SM00922"/>
    </source>
</evidence>
<reference evidence="6 7" key="1">
    <citation type="submission" date="2016-10" db="EMBL/GenBank/DDBJ databases">
        <authorList>
            <person name="de Groot N.N."/>
        </authorList>
    </citation>
    <scope>NUCLEOTIDE SEQUENCE [LARGE SCALE GENOMIC DNA]</scope>
    <source>
        <strain evidence="6 7">MON 2.2</strain>
    </source>
</reference>
<feature type="domain" description="Mandelate racemase/muconate lactonizing enzyme C-terminal" evidence="5">
    <location>
        <begin position="83"/>
        <end position="181"/>
    </location>
</feature>
<accession>A0A1G6WR43</accession>
<dbReference type="EMBL" id="LT629688">
    <property type="protein sequence ID" value="SDD68291.1"/>
    <property type="molecule type" value="Genomic_DNA"/>
</dbReference>
<name>A0A1G6WR43_9ACTN</name>
<dbReference type="RefSeq" id="WP_269457589.1">
    <property type="nucleotide sequence ID" value="NZ_LT629688.1"/>
</dbReference>